<sequence length="293" mass="33437">MRKEDIILIKRNLHRASYYRCLPVKWDSKTGNIVLQDTKSRKVVIFTLLVNLAICFCRIFTTFAHSSSLIDKAEAGIGAVMYSIGFILRFDLPIDHDIVKFVVFLILHPNEKFGLTKTSKVQLLIQFLFYCGEITSLLIATTVSILTLLSPCQPILLSSLLCSDENLIFTLKDQTITLLSLATLEFIAFQQLTTCMMYYIGTVVLHGVAFIWLSSQAIVKKFRKSTFLKSLLEYRELKVYEKVLNSCAKSRILLVTALVVPGWQILLCYTAMKLLHSEHANKFEANLFLWAYI</sequence>
<keyword evidence="3" id="KW-1185">Reference proteome</keyword>
<reference evidence="2 3" key="1">
    <citation type="submission" date="2015-12" db="EMBL/GenBank/DDBJ databases">
        <title>The genome of Folsomia candida.</title>
        <authorList>
            <person name="Faddeeva A."/>
            <person name="Derks M.F."/>
            <person name="Anvar Y."/>
            <person name="Smit S."/>
            <person name="Van Straalen N."/>
            <person name="Roelofs D."/>
        </authorList>
    </citation>
    <scope>NUCLEOTIDE SEQUENCE [LARGE SCALE GENOMIC DNA]</scope>
    <source>
        <strain evidence="2 3">VU population</strain>
        <tissue evidence="2">Whole body</tissue>
    </source>
</reference>
<feature type="transmembrane region" description="Helical" evidence="1">
    <location>
        <begin position="127"/>
        <end position="149"/>
    </location>
</feature>
<gene>
    <name evidence="2" type="ORF">Fcan01_25025</name>
</gene>
<keyword evidence="1" id="KW-0812">Transmembrane</keyword>
<dbReference type="EMBL" id="LNIX01000034">
    <property type="protein sequence ID" value="OXA40177.1"/>
    <property type="molecule type" value="Genomic_DNA"/>
</dbReference>
<organism evidence="2 3">
    <name type="scientific">Folsomia candida</name>
    <name type="common">Springtail</name>
    <dbReference type="NCBI Taxonomy" id="158441"/>
    <lineage>
        <taxon>Eukaryota</taxon>
        <taxon>Metazoa</taxon>
        <taxon>Ecdysozoa</taxon>
        <taxon>Arthropoda</taxon>
        <taxon>Hexapoda</taxon>
        <taxon>Collembola</taxon>
        <taxon>Entomobryomorpha</taxon>
        <taxon>Isotomoidea</taxon>
        <taxon>Isotomidae</taxon>
        <taxon>Proisotominae</taxon>
        <taxon>Folsomia</taxon>
    </lineage>
</organism>
<dbReference type="AlphaFoldDB" id="A0A226D607"/>
<keyword evidence="1" id="KW-0472">Membrane</keyword>
<keyword evidence="1" id="KW-1133">Transmembrane helix</keyword>
<protein>
    <submittedName>
        <fullName evidence="2">Uncharacterized protein</fullName>
    </submittedName>
</protein>
<comment type="caution">
    <text evidence="2">The sequence shown here is derived from an EMBL/GenBank/DDBJ whole genome shotgun (WGS) entry which is preliminary data.</text>
</comment>
<dbReference type="Proteomes" id="UP000198287">
    <property type="component" value="Unassembled WGS sequence"/>
</dbReference>
<name>A0A226D607_FOLCA</name>
<feature type="transmembrane region" description="Helical" evidence="1">
    <location>
        <begin position="252"/>
        <end position="272"/>
    </location>
</feature>
<feature type="transmembrane region" description="Helical" evidence="1">
    <location>
        <begin position="43"/>
        <end position="63"/>
    </location>
</feature>
<evidence type="ECO:0000313" key="3">
    <source>
        <dbReference type="Proteomes" id="UP000198287"/>
    </source>
</evidence>
<evidence type="ECO:0000313" key="2">
    <source>
        <dbReference type="EMBL" id="OXA40177.1"/>
    </source>
</evidence>
<accession>A0A226D607</accession>
<feature type="transmembrane region" description="Helical" evidence="1">
    <location>
        <begin position="75"/>
        <end position="92"/>
    </location>
</feature>
<proteinExistence type="predicted"/>
<feature type="transmembrane region" description="Helical" evidence="1">
    <location>
        <begin position="196"/>
        <end position="219"/>
    </location>
</feature>
<evidence type="ECO:0000256" key="1">
    <source>
        <dbReference type="SAM" id="Phobius"/>
    </source>
</evidence>